<sequence>MPQPLLGANVIEEILKGQDDATVASLLRGAFGLADEQVVAMVNYIRVPTKPDCDPATVRVGKDNIVIQAGKAVNVCCRVPCNFNTSDPLVLYEPTEENTVLGQLSVGEGQLEINNTQRPYVKVPISNHSKHEITLPKRTTLGTIQHVAKVPEADAPELKQVEPASTEEASAEVNNVASPSEPWLPPVDISHLTTEQHHMVKEVLYAESGAFARDSSETGCIPSLKMEINVKDDIPTNRAYASIPKPLYKEVKEYIQELLVKGWIIKSRSPYAAPVICVRKKDGSLRLCIDYRLLNNKTVADRHPLPRIQDLTDSLGGYSWFSILDQGKAYHQGFIAEGSRYLTALTTPWGLYEWVRIPFGLSNAPAAFQRSMEEMLDTLPDECCIPYLDDVLCFSRSFEEHVLVLRRVLQALQHHGVKLKSEKCELLRKEVRYVGRLVSAEGVKVDPKDLSPVGEVRQLLGFLSYYRTYVQDFSRIAKPLYDLLKTRTDSLPPTLQSKQPRGKIKGIQQSSRTPVEWREAHQQVLECLIDKLTQPPVLAYPDFSRPFTLHTDASQKGLGAVLYQNRDGKLRVIGYGSRSLTPAEQNYHLHSGKLEFMALKCAVCDQFRDYLFYAPHFTVFTDNNPLTYILSTAKLNAVGHRWVGQLADFHFDIRYRPGKTNIDADTLSRLPLDLEASMVEYSEGLSEDAVCALWEGTQRAEQGDIAWVAALNLVSQTQSHMEPLQTTSHDELVKQQRTDAVIGKVMELKINNTPLTENEKGKVITGTRRLLREWSRLHIVDGLLYRKTIGRRQLVLPAIYRQVALTHLHDNMGHVGVEKVVSLARERFYWPFMKNEIEDYITRRCPCIKQKTPATHERAPMGSITSNSPLELVCIDFLHLEACRGGCEYILVVIDHFTRFAQAYPTRNKAGKTAADRLFNDFIPRFGYPTKLHHDQGREFENELFKSLRQLSSVGHSRTSPYHPQGNPAERLNRTLLQMLRTLGEKEKENWKDYLPHVLHAYNSTKHEGTGFSPYYLMYGRHPRLPADLLFGLIAGEEDETPTGYAEKWAGRMIEAYRIANVNSQQSSAKGKAHYDKKSKGVTLQAGDRVLVRNLNERGGPGETEAILGEDNLHCERAGWG</sequence>
<dbReference type="Gene3D" id="1.10.340.70">
    <property type="match status" value="1"/>
</dbReference>
<feature type="domain" description="Reverse transcriptase" evidence="11">
    <location>
        <begin position="259"/>
        <end position="438"/>
    </location>
</feature>
<dbReference type="InterPro" id="IPR041373">
    <property type="entry name" value="RT_RNaseH"/>
</dbReference>
<dbReference type="Pfam" id="PF17921">
    <property type="entry name" value="Integrase_H2C2"/>
    <property type="match status" value="1"/>
</dbReference>
<dbReference type="GO" id="GO:0003676">
    <property type="term" value="F:nucleic acid binding"/>
    <property type="evidence" value="ECO:0007669"/>
    <property type="project" value="InterPro"/>
</dbReference>
<dbReference type="InterPro" id="IPR043502">
    <property type="entry name" value="DNA/RNA_pol_sf"/>
</dbReference>
<dbReference type="Gene3D" id="3.30.420.10">
    <property type="entry name" value="Ribonuclease H-like superfamily/Ribonuclease H"/>
    <property type="match status" value="1"/>
</dbReference>
<evidence type="ECO:0000256" key="7">
    <source>
        <dbReference type="ARBA" id="ARBA00022801"/>
    </source>
</evidence>
<feature type="region of interest" description="Disordered" evidence="10">
    <location>
        <begin position="491"/>
        <end position="513"/>
    </location>
</feature>
<evidence type="ECO:0000313" key="14">
    <source>
        <dbReference type="Proteomes" id="UP000694546"/>
    </source>
</evidence>
<name>A0A8C5AFK2_GADMO</name>
<evidence type="ECO:0000256" key="5">
    <source>
        <dbReference type="ARBA" id="ARBA00022722"/>
    </source>
</evidence>
<dbReference type="PROSITE" id="PS50994">
    <property type="entry name" value="INTEGRASE"/>
    <property type="match status" value="1"/>
</dbReference>
<evidence type="ECO:0000256" key="3">
    <source>
        <dbReference type="ARBA" id="ARBA00022679"/>
    </source>
</evidence>
<reference evidence="13" key="2">
    <citation type="submission" date="2025-09" db="UniProtKB">
        <authorList>
            <consortium name="Ensembl"/>
        </authorList>
    </citation>
    <scope>IDENTIFICATION</scope>
</reference>
<dbReference type="AlphaFoldDB" id="A0A8C5AFK2"/>
<dbReference type="InterPro" id="IPR041588">
    <property type="entry name" value="Integrase_H2C2"/>
</dbReference>
<dbReference type="EC" id="3.1.26.4" evidence="2"/>
<evidence type="ECO:0000259" key="12">
    <source>
        <dbReference type="PROSITE" id="PS50994"/>
    </source>
</evidence>
<evidence type="ECO:0000256" key="4">
    <source>
        <dbReference type="ARBA" id="ARBA00022695"/>
    </source>
</evidence>
<dbReference type="InterPro" id="IPR036397">
    <property type="entry name" value="RNaseH_sf"/>
</dbReference>
<dbReference type="Gene3D" id="3.30.70.270">
    <property type="match status" value="2"/>
</dbReference>
<feature type="domain" description="Integrase catalytic" evidence="12">
    <location>
        <begin position="865"/>
        <end position="1022"/>
    </location>
</feature>
<dbReference type="FunFam" id="3.10.20.370:FF:000001">
    <property type="entry name" value="Retrovirus-related Pol polyprotein from transposon 17.6-like protein"/>
    <property type="match status" value="1"/>
</dbReference>
<keyword evidence="4" id="KW-0548">Nucleotidyltransferase</keyword>
<evidence type="ECO:0000259" key="11">
    <source>
        <dbReference type="PROSITE" id="PS50878"/>
    </source>
</evidence>
<dbReference type="GeneTree" id="ENSGT01100000263500"/>
<dbReference type="InterPro" id="IPR000477">
    <property type="entry name" value="RT_dom"/>
</dbReference>
<dbReference type="InterPro" id="IPR043128">
    <property type="entry name" value="Rev_trsase/Diguanyl_cyclase"/>
</dbReference>
<dbReference type="InterPro" id="IPR001584">
    <property type="entry name" value="Integrase_cat-core"/>
</dbReference>
<dbReference type="GO" id="GO:0004523">
    <property type="term" value="F:RNA-DNA hybrid ribonuclease activity"/>
    <property type="evidence" value="ECO:0007669"/>
    <property type="project" value="UniProtKB-EC"/>
</dbReference>
<dbReference type="PROSITE" id="PS50878">
    <property type="entry name" value="RT_POL"/>
    <property type="match status" value="1"/>
</dbReference>
<keyword evidence="6" id="KW-0255">Endonuclease</keyword>
<keyword evidence="3" id="KW-0808">Transferase</keyword>
<protein>
    <recommendedName>
        <fullName evidence="9">Gypsy retrotransposon integrase-like protein 1</fullName>
        <ecNumber evidence="2">3.1.26.4</ecNumber>
    </recommendedName>
</protein>
<dbReference type="PANTHER" id="PTHR37984:SF15">
    <property type="entry name" value="INTEGRASE CATALYTIC DOMAIN-CONTAINING PROTEIN"/>
    <property type="match status" value="1"/>
</dbReference>
<evidence type="ECO:0000256" key="8">
    <source>
        <dbReference type="ARBA" id="ARBA00022918"/>
    </source>
</evidence>
<accession>A0A8C5AFK2</accession>
<evidence type="ECO:0000256" key="9">
    <source>
        <dbReference type="ARBA" id="ARBA00039658"/>
    </source>
</evidence>
<evidence type="ECO:0000313" key="13">
    <source>
        <dbReference type="Ensembl" id="ENSGMOP00000031486.1"/>
    </source>
</evidence>
<dbReference type="Ensembl" id="ENSGMOT00000064107.1">
    <property type="protein sequence ID" value="ENSGMOP00000031486.1"/>
    <property type="gene ID" value="ENSGMOG00000024582.1"/>
</dbReference>
<dbReference type="CDD" id="cd09274">
    <property type="entry name" value="RNase_HI_RT_Ty3"/>
    <property type="match status" value="1"/>
</dbReference>
<proteinExistence type="inferred from homology"/>
<dbReference type="OMA" id="VEWREAH"/>
<reference evidence="13" key="1">
    <citation type="submission" date="2025-08" db="UniProtKB">
        <authorList>
            <consortium name="Ensembl"/>
        </authorList>
    </citation>
    <scope>IDENTIFICATION</scope>
</reference>
<keyword evidence="8" id="KW-0695">RNA-directed DNA polymerase</keyword>
<evidence type="ECO:0000256" key="6">
    <source>
        <dbReference type="ARBA" id="ARBA00022759"/>
    </source>
</evidence>
<organism evidence="13 14">
    <name type="scientific">Gadus morhua</name>
    <name type="common">Atlantic cod</name>
    <dbReference type="NCBI Taxonomy" id="8049"/>
    <lineage>
        <taxon>Eukaryota</taxon>
        <taxon>Metazoa</taxon>
        <taxon>Chordata</taxon>
        <taxon>Craniata</taxon>
        <taxon>Vertebrata</taxon>
        <taxon>Euteleostomi</taxon>
        <taxon>Actinopterygii</taxon>
        <taxon>Neopterygii</taxon>
        <taxon>Teleostei</taxon>
        <taxon>Neoteleostei</taxon>
        <taxon>Acanthomorphata</taxon>
        <taxon>Zeiogadaria</taxon>
        <taxon>Gadariae</taxon>
        <taxon>Gadiformes</taxon>
        <taxon>Gadoidei</taxon>
        <taxon>Gadidae</taxon>
        <taxon>Gadus</taxon>
    </lineage>
</organism>
<evidence type="ECO:0000256" key="2">
    <source>
        <dbReference type="ARBA" id="ARBA00012180"/>
    </source>
</evidence>
<dbReference type="FunFam" id="1.10.340.70:FF:000001">
    <property type="entry name" value="Retrovirus-related Pol polyprotein from transposon gypsy-like Protein"/>
    <property type="match status" value="1"/>
</dbReference>
<dbReference type="SUPFAM" id="SSF56672">
    <property type="entry name" value="DNA/RNA polymerases"/>
    <property type="match status" value="1"/>
</dbReference>
<comment type="similarity">
    <text evidence="1">Belongs to the beta type-B retroviral polymerase family. HERV class-II K(HML-2) pol subfamily.</text>
</comment>
<keyword evidence="5" id="KW-0540">Nuclease</keyword>
<dbReference type="Proteomes" id="UP000694546">
    <property type="component" value="Chromosome 2"/>
</dbReference>
<dbReference type="Pfam" id="PF00078">
    <property type="entry name" value="RVT_1"/>
    <property type="match status" value="1"/>
</dbReference>
<dbReference type="GO" id="GO:0015074">
    <property type="term" value="P:DNA integration"/>
    <property type="evidence" value="ECO:0007669"/>
    <property type="project" value="InterPro"/>
</dbReference>
<dbReference type="InterPro" id="IPR050951">
    <property type="entry name" value="Retrovirus_Pol_polyprotein"/>
</dbReference>
<dbReference type="Pfam" id="PF00665">
    <property type="entry name" value="rve"/>
    <property type="match status" value="1"/>
</dbReference>
<dbReference type="InterPro" id="IPR012337">
    <property type="entry name" value="RNaseH-like_sf"/>
</dbReference>
<dbReference type="Pfam" id="PF17917">
    <property type="entry name" value="RT_RNaseH"/>
    <property type="match status" value="1"/>
</dbReference>
<dbReference type="Gene3D" id="3.10.10.10">
    <property type="entry name" value="HIV Type 1 Reverse Transcriptase, subunit A, domain 1"/>
    <property type="match status" value="1"/>
</dbReference>
<dbReference type="SUPFAM" id="SSF53098">
    <property type="entry name" value="Ribonuclease H-like"/>
    <property type="match status" value="1"/>
</dbReference>
<dbReference type="GO" id="GO:0003964">
    <property type="term" value="F:RNA-directed DNA polymerase activity"/>
    <property type="evidence" value="ECO:0007669"/>
    <property type="project" value="UniProtKB-KW"/>
</dbReference>
<keyword evidence="14" id="KW-1185">Reference proteome</keyword>
<keyword evidence="7" id="KW-0378">Hydrolase</keyword>
<dbReference type="PANTHER" id="PTHR37984">
    <property type="entry name" value="PROTEIN CBG26694"/>
    <property type="match status" value="1"/>
</dbReference>
<evidence type="ECO:0000256" key="1">
    <source>
        <dbReference type="ARBA" id="ARBA00010879"/>
    </source>
</evidence>
<dbReference type="CDD" id="cd01647">
    <property type="entry name" value="RT_LTR"/>
    <property type="match status" value="1"/>
</dbReference>
<evidence type="ECO:0000256" key="10">
    <source>
        <dbReference type="SAM" id="MobiDB-lite"/>
    </source>
</evidence>
<dbReference type="FunFam" id="3.30.420.10:FF:000032">
    <property type="entry name" value="Retrovirus-related Pol polyprotein from transposon 297-like Protein"/>
    <property type="match status" value="1"/>
</dbReference>